<dbReference type="SUPFAM" id="SSF52047">
    <property type="entry name" value="RNI-like"/>
    <property type="match status" value="1"/>
</dbReference>
<gene>
    <name evidence="1" type="primary">106081027</name>
</gene>
<dbReference type="VEuPathDB" id="VectorBase:SCAU011705"/>
<sequence length="402" mass="46541">MTSLRLLSIHFQYSTKIRFEQISRLISQLGLQMLELTSSPSDGGDEEFPLNSMAGPLKVLNMTTRFNATNWLRNHRSFLYILENLLALELRIFDIELTNENLNLLAFTCKNLQKFTLLHTSFEEIKDFALAPQLKELRLYSCMGLTTKNLKQILGEGHQIVSFISSLTSYKGALEDFQMSDTLEFISIDTLDDRALRFISTNPQTIISLATKSLEMKVDEIKSLPLENCKNLHTLVLQNRCYVDLDVLFKLKHLHTLTTWIPTFGWYFIAALLRIPSLRHLHLIDNWQHCSRGPFVGFKTGVTCLKLENFYEHCSDFFLDLVDQNLQMELIVLLPNYATLNSLRILLNHEKFPTYLKAIEFCGYTLDCADLRRDFDAATQHCKDLYEDFGNTSNRIVLRRSK</sequence>
<dbReference type="Proteomes" id="UP000095300">
    <property type="component" value="Unassembled WGS sequence"/>
</dbReference>
<dbReference type="EnsemblMetazoa" id="SCAU011705-RA">
    <property type="protein sequence ID" value="SCAU011705-PA"/>
    <property type="gene ID" value="SCAU011705"/>
</dbReference>
<reference evidence="1" key="1">
    <citation type="submission" date="2020-05" db="UniProtKB">
        <authorList>
            <consortium name="EnsemblMetazoa"/>
        </authorList>
    </citation>
    <scope>IDENTIFICATION</scope>
    <source>
        <strain evidence="1">USDA</strain>
    </source>
</reference>
<evidence type="ECO:0008006" key="3">
    <source>
        <dbReference type="Google" id="ProtNLM"/>
    </source>
</evidence>
<dbReference type="Gene3D" id="3.80.10.10">
    <property type="entry name" value="Ribonuclease Inhibitor"/>
    <property type="match status" value="1"/>
</dbReference>
<accession>A0A1I8PW89</accession>
<evidence type="ECO:0000313" key="1">
    <source>
        <dbReference type="EnsemblMetazoa" id="SCAU011705-PA"/>
    </source>
</evidence>
<dbReference type="InterPro" id="IPR032675">
    <property type="entry name" value="LRR_dom_sf"/>
</dbReference>
<dbReference type="AlphaFoldDB" id="A0A1I8PW89"/>
<protein>
    <recommendedName>
        <fullName evidence="3">F-box domain-containing protein</fullName>
    </recommendedName>
</protein>
<evidence type="ECO:0000313" key="2">
    <source>
        <dbReference type="Proteomes" id="UP000095300"/>
    </source>
</evidence>
<organism evidence="1 2">
    <name type="scientific">Stomoxys calcitrans</name>
    <name type="common">Stable fly</name>
    <name type="synonym">Conops calcitrans</name>
    <dbReference type="NCBI Taxonomy" id="35570"/>
    <lineage>
        <taxon>Eukaryota</taxon>
        <taxon>Metazoa</taxon>
        <taxon>Ecdysozoa</taxon>
        <taxon>Arthropoda</taxon>
        <taxon>Hexapoda</taxon>
        <taxon>Insecta</taxon>
        <taxon>Pterygota</taxon>
        <taxon>Neoptera</taxon>
        <taxon>Endopterygota</taxon>
        <taxon>Diptera</taxon>
        <taxon>Brachycera</taxon>
        <taxon>Muscomorpha</taxon>
        <taxon>Muscoidea</taxon>
        <taxon>Muscidae</taxon>
        <taxon>Stomoxys</taxon>
    </lineage>
</organism>
<proteinExistence type="predicted"/>
<keyword evidence="2" id="KW-1185">Reference proteome</keyword>
<name>A0A1I8PW89_STOCA</name>